<evidence type="ECO:0000313" key="2">
    <source>
        <dbReference type="EMBL" id="GAA4501676.1"/>
    </source>
</evidence>
<dbReference type="Pfam" id="PF04230">
    <property type="entry name" value="PS_pyruv_trans"/>
    <property type="match status" value="1"/>
</dbReference>
<organism evidence="2 3">
    <name type="scientific">Actinoallomurus oryzae</name>
    <dbReference type="NCBI Taxonomy" id="502180"/>
    <lineage>
        <taxon>Bacteria</taxon>
        <taxon>Bacillati</taxon>
        <taxon>Actinomycetota</taxon>
        <taxon>Actinomycetes</taxon>
        <taxon>Streptosporangiales</taxon>
        <taxon>Thermomonosporaceae</taxon>
        <taxon>Actinoallomurus</taxon>
    </lineage>
</organism>
<keyword evidence="3" id="KW-1185">Reference proteome</keyword>
<evidence type="ECO:0000259" key="1">
    <source>
        <dbReference type="Pfam" id="PF04230"/>
    </source>
</evidence>
<evidence type="ECO:0000313" key="3">
    <source>
        <dbReference type="Proteomes" id="UP001500503"/>
    </source>
</evidence>
<dbReference type="RefSeq" id="WP_345468370.1">
    <property type="nucleotide sequence ID" value="NZ_BAABHF010000026.1"/>
</dbReference>
<dbReference type="Proteomes" id="UP001500503">
    <property type="component" value="Unassembled WGS sequence"/>
</dbReference>
<dbReference type="PANTHER" id="PTHR36836:SF1">
    <property type="entry name" value="COLANIC ACID BIOSYNTHESIS PROTEIN WCAK"/>
    <property type="match status" value="1"/>
</dbReference>
<proteinExistence type="predicted"/>
<keyword evidence="2" id="KW-0808">Transferase</keyword>
<dbReference type="GO" id="GO:0016740">
    <property type="term" value="F:transferase activity"/>
    <property type="evidence" value="ECO:0007669"/>
    <property type="project" value="UniProtKB-KW"/>
</dbReference>
<name>A0ABP8QGI0_9ACTN</name>
<dbReference type="InterPro" id="IPR007345">
    <property type="entry name" value="Polysacch_pyruvyl_Trfase"/>
</dbReference>
<dbReference type="PANTHER" id="PTHR36836">
    <property type="entry name" value="COLANIC ACID BIOSYNTHESIS PROTEIN WCAK"/>
    <property type="match status" value="1"/>
</dbReference>
<accession>A0ABP8QGI0</accession>
<feature type="domain" description="Polysaccharide pyruvyl transferase" evidence="1">
    <location>
        <begin position="21"/>
        <end position="303"/>
    </location>
</feature>
<comment type="caution">
    <text evidence="2">The sequence shown here is derived from an EMBL/GenBank/DDBJ whole genome shotgun (WGS) entry which is preliminary data.</text>
</comment>
<dbReference type="EMBL" id="BAABHF010000026">
    <property type="protein sequence ID" value="GAA4501676.1"/>
    <property type="molecule type" value="Genomic_DNA"/>
</dbReference>
<sequence length="400" mass="43391">MADFGDRALRIGVLGSYGGLNLGDEAILTCVLDGLRQIRPTAELIIFSRHPEDSRRRFGMTAVPYTGVSQSQLIEAETGLDLLVLGGGGVLHDGQAGAIMRPVRLAQELGIPTFGYAIGAGPLTDRAEIRLVREVVKNMTDLTVRDHESILVLENAGVGRPISVTADAAVLLEPEDFTEEMLLREGIDDHDRLVGMSVREPGRAADHLDEASYHELLANAADFMTYRLQAQTVFVPMERGDIAHAHAVLSAMNAPETARILNRAYRPAQIAGLMRHLDFAVGMRLHFVMFAARAGVPVLPLPYAGKVFDFAQAVGAPALTGVARRETGPLLAELDRLWDERDACTERLRQRFAVLRERALQNLERCRALIDGLEVRAAPTAGMGADLGGADAGPVRPQRS</sequence>
<reference evidence="3" key="1">
    <citation type="journal article" date="2019" name="Int. J. Syst. Evol. Microbiol.">
        <title>The Global Catalogue of Microorganisms (GCM) 10K type strain sequencing project: providing services to taxonomists for standard genome sequencing and annotation.</title>
        <authorList>
            <consortium name="The Broad Institute Genomics Platform"/>
            <consortium name="The Broad Institute Genome Sequencing Center for Infectious Disease"/>
            <person name="Wu L."/>
            <person name="Ma J."/>
        </authorList>
    </citation>
    <scope>NUCLEOTIDE SEQUENCE [LARGE SCALE GENOMIC DNA]</scope>
    <source>
        <strain evidence="3">JCM 17933</strain>
    </source>
</reference>
<gene>
    <name evidence="2" type="ORF">GCM10023191_052100</name>
</gene>
<protein>
    <submittedName>
        <fullName evidence="2">Polysaccharide pyruvyl transferase family protein</fullName>
    </submittedName>
</protein>